<evidence type="ECO:0000256" key="7">
    <source>
        <dbReference type="ARBA" id="ARBA00022679"/>
    </source>
</evidence>
<name>A0A1N5SN26_9ARCH</name>
<comment type="pathway">
    <text evidence="4 11">Protein modification; eIF5A hypusination.</text>
</comment>
<organism evidence="12 13">
    <name type="scientific">Cuniculiplasma divulgatum</name>
    <dbReference type="NCBI Taxonomy" id="1673428"/>
    <lineage>
        <taxon>Archaea</taxon>
        <taxon>Methanobacteriati</taxon>
        <taxon>Thermoplasmatota</taxon>
        <taxon>Thermoplasmata</taxon>
        <taxon>Thermoplasmatales</taxon>
        <taxon>Cuniculiplasmataceae</taxon>
        <taxon>Cuniculiplasma</taxon>
    </lineage>
</organism>
<evidence type="ECO:0000256" key="4">
    <source>
        <dbReference type="ARBA" id="ARBA00005041"/>
    </source>
</evidence>
<evidence type="ECO:0000256" key="2">
    <source>
        <dbReference type="ARBA" id="ARBA00001911"/>
    </source>
</evidence>
<evidence type="ECO:0000313" key="13">
    <source>
        <dbReference type="Proteomes" id="UP000195607"/>
    </source>
</evidence>
<dbReference type="PANTHER" id="PTHR11703">
    <property type="entry name" value="DEOXYHYPUSINE SYNTHASE"/>
    <property type="match status" value="1"/>
</dbReference>
<dbReference type="GO" id="GO:0034038">
    <property type="term" value="F:deoxyhypusine synthase activity"/>
    <property type="evidence" value="ECO:0007669"/>
    <property type="project" value="UniProtKB-UniRule"/>
</dbReference>
<dbReference type="EMBL" id="LT671858">
    <property type="protein sequence ID" value="SIM37552.1"/>
    <property type="molecule type" value="Genomic_DNA"/>
</dbReference>
<evidence type="ECO:0000256" key="6">
    <source>
        <dbReference type="ARBA" id="ARBA00012683"/>
    </source>
</evidence>
<dbReference type="GO" id="GO:0005737">
    <property type="term" value="C:cytoplasm"/>
    <property type="evidence" value="ECO:0007669"/>
    <property type="project" value="TreeGrafter"/>
</dbReference>
<dbReference type="SUPFAM" id="SSF52467">
    <property type="entry name" value="DHS-like NAD/FAD-binding domain"/>
    <property type="match status" value="1"/>
</dbReference>
<evidence type="ECO:0000313" key="12">
    <source>
        <dbReference type="EMBL" id="SIM37552.1"/>
    </source>
</evidence>
<evidence type="ECO:0000256" key="9">
    <source>
        <dbReference type="ARBA" id="ARBA00023256"/>
    </source>
</evidence>
<comment type="function">
    <text evidence="3 11">Catalyzes the NAD-dependent oxidative cleavage of spermidine and the subsequent transfer of the butylamine moiety of spermidine to the epsilon-amino group of a specific lysine residue of the eIF-5A precursor protein to form the intermediate deoxyhypusine residue.</text>
</comment>
<dbReference type="UniPathway" id="UPA00354"/>
<sequence>MLPDKKKILSNPVKDEKITKSTTLGELISQFLESGGFTSSKIGVAYEILKEMVEEDNTTFLSFPADIISTGTRGIINEMVKRKMVDVIITTCGTLDHDIARSFRDYYCGSFDYNDRELKDLGINRLGSVVIPDESYGEIMEEFMQKELEKLYKESKKWTTWKLIEKIGLAIKNDDSILYNAAKNHIPIFVPGITDGSFGSQLWSFKEMNSDFIVDVLQDEHDLSDIIFDAKKTGALMIGGGISKHHTIWWNQFRGGLDSAIYITTAQEYDGSLSGAKLEEAISWKKVKPDAKFVNVYGDITALLPLLVGPLL</sequence>
<dbReference type="AlphaFoldDB" id="A0A1N5SN26"/>
<dbReference type="InterPro" id="IPR029035">
    <property type="entry name" value="DHS-like_NAD/FAD-binding_dom"/>
</dbReference>
<evidence type="ECO:0000256" key="10">
    <source>
        <dbReference type="ARBA" id="ARBA00039467"/>
    </source>
</evidence>
<dbReference type="InterPro" id="IPR036982">
    <property type="entry name" value="Deoxyhypusine_synthase_sf"/>
</dbReference>
<dbReference type="FunFam" id="3.40.910.10:FF:000010">
    <property type="entry name" value="Deoxyhypusine synthase"/>
    <property type="match status" value="1"/>
</dbReference>
<evidence type="ECO:0000256" key="3">
    <source>
        <dbReference type="ARBA" id="ARBA00002823"/>
    </source>
</evidence>
<protein>
    <recommendedName>
        <fullName evidence="10 11">Probable deoxyhypusine synthase</fullName>
        <shortName evidence="11">DHS</shortName>
        <ecNumber evidence="6 11">2.5.1.46</ecNumber>
    </recommendedName>
</protein>
<dbReference type="PANTHER" id="PTHR11703:SF0">
    <property type="entry name" value="DEOXYHYPUSINE SYNTHASE"/>
    <property type="match status" value="1"/>
</dbReference>
<keyword evidence="8 11" id="KW-0520">NAD</keyword>
<accession>A0A1N5SN26</accession>
<dbReference type="Proteomes" id="UP000195607">
    <property type="component" value="Chromosome I"/>
</dbReference>
<keyword evidence="7 11" id="KW-0808">Transferase</keyword>
<evidence type="ECO:0000256" key="5">
    <source>
        <dbReference type="ARBA" id="ARBA00009892"/>
    </source>
</evidence>
<dbReference type="NCBIfam" id="NF002294">
    <property type="entry name" value="PRK01221.1"/>
    <property type="match status" value="1"/>
</dbReference>
<evidence type="ECO:0000256" key="1">
    <source>
        <dbReference type="ARBA" id="ARBA00000952"/>
    </source>
</evidence>
<dbReference type="GeneID" id="41587599"/>
<evidence type="ECO:0000256" key="11">
    <source>
        <dbReference type="HAMAP-Rule" id="MF_00153"/>
    </source>
</evidence>
<reference evidence="12 13" key="1">
    <citation type="submission" date="2016-04" db="EMBL/GenBank/DDBJ databases">
        <authorList>
            <person name="Evans L.H."/>
            <person name="Alamgir A."/>
            <person name="Owens N."/>
            <person name="Weber N.D."/>
            <person name="Virtaneva K."/>
            <person name="Barbian K."/>
            <person name="Babar A."/>
            <person name="Rosenke K."/>
        </authorList>
    </citation>
    <scope>NUCLEOTIDE SEQUENCE [LARGE SCALE GENOMIC DNA]</scope>
    <source>
        <strain evidence="13">S5(T) (JCM 30642 \VKM B-2941)</strain>
    </source>
</reference>
<dbReference type="InterPro" id="IPR022899">
    <property type="entry name" value="Deoxyhypus_synthase_arc"/>
</dbReference>
<keyword evidence="9 11" id="KW-0386">Hypusine biosynthesis</keyword>
<proteinExistence type="inferred from homology"/>
<comment type="catalytic activity">
    <reaction evidence="1 11">
        <text>[eIF5A protein]-L-lysine + spermidine = [eIF5A protein]-deoxyhypusine + propane-1,3-diamine</text>
        <dbReference type="Rhea" id="RHEA:33299"/>
        <dbReference type="Rhea" id="RHEA-COMP:10143"/>
        <dbReference type="Rhea" id="RHEA-COMP:10144"/>
        <dbReference type="ChEBI" id="CHEBI:29969"/>
        <dbReference type="ChEBI" id="CHEBI:57484"/>
        <dbReference type="ChEBI" id="CHEBI:57834"/>
        <dbReference type="ChEBI" id="CHEBI:82657"/>
        <dbReference type="EC" id="2.5.1.46"/>
    </reaction>
</comment>
<dbReference type="Pfam" id="PF01916">
    <property type="entry name" value="DS"/>
    <property type="match status" value="1"/>
</dbReference>
<dbReference type="HAMAP" id="MF_00153">
    <property type="entry name" value="DHS"/>
    <property type="match status" value="1"/>
</dbReference>
<dbReference type="Gene3D" id="3.40.910.10">
    <property type="entry name" value="Deoxyhypusine synthase"/>
    <property type="match status" value="1"/>
</dbReference>
<comment type="cofactor">
    <cofactor evidence="2 11">
        <name>NAD(+)</name>
        <dbReference type="ChEBI" id="CHEBI:57540"/>
    </cofactor>
</comment>
<dbReference type="EC" id="2.5.1.46" evidence="6 11"/>
<dbReference type="InterPro" id="IPR002773">
    <property type="entry name" value="Deoxyhypusine_synthase"/>
</dbReference>
<comment type="similarity">
    <text evidence="5 11">Belongs to the deoxyhypusine synthase family.</text>
</comment>
<gene>
    <name evidence="11" type="primary">dys</name>
    <name evidence="12" type="ORF">CSP5_0296</name>
</gene>
<feature type="active site" description="Nucleophile" evidence="11">
    <location>
        <position position="286"/>
    </location>
</feature>
<dbReference type="RefSeq" id="WP_148689518.1">
    <property type="nucleotide sequence ID" value="NZ_LT671858.1"/>
</dbReference>
<evidence type="ECO:0000256" key="8">
    <source>
        <dbReference type="ARBA" id="ARBA00023027"/>
    </source>
</evidence>